<name>I3S481_LOTJA</name>
<sequence>MVSQNSFLLSCLGSISSLGLFHTPDLLGSVLPFLQLLP</sequence>
<dbReference type="EMBL" id="BT135278">
    <property type="protein sequence ID" value="AFK35073.1"/>
    <property type="molecule type" value="mRNA"/>
</dbReference>
<organism evidence="1">
    <name type="scientific">Lotus japonicus</name>
    <name type="common">Lotus corniculatus var. japonicus</name>
    <dbReference type="NCBI Taxonomy" id="34305"/>
    <lineage>
        <taxon>Eukaryota</taxon>
        <taxon>Viridiplantae</taxon>
        <taxon>Streptophyta</taxon>
        <taxon>Embryophyta</taxon>
        <taxon>Tracheophyta</taxon>
        <taxon>Spermatophyta</taxon>
        <taxon>Magnoliopsida</taxon>
        <taxon>eudicotyledons</taxon>
        <taxon>Gunneridae</taxon>
        <taxon>Pentapetalae</taxon>
        <taxon>rosids</taxon>
        <taxon>fabids</taxon>
        <taxon>Fabales</taxon>
        <taxon>Fabaceae</taxon>
        <taxon>Papilionoideae</taxon>
        <taxon>50 kb inversion clade</taxon>
        <taxon>NPAAA clade</taxon>
        <taxon>Hologalegina</taxon>
        <taxon>robinioid clade</taxon>
        <taxon>Loteae</taxon>
        <taxon>Lotus</taxon>
    </lineage>
</organism>
<dbReference type="AlphaFoldDB" id="I3S481"/>
<reference evidence="1" key="1">
    <citation type="submission" date="2012-05" db="EMBL/GenBank/DDBJ databases">
        <authorList>
            <person name="Krishnakumar V."/>
            <person name="Cheung F."/>
            <person name="Xiao Y."/>
            <person name="Chan A."/>
            <person name="Moskal W.A."/>
            <person name="Town C.D."/>
        </authorList>
    </citation>
    <scope>NUCLEOTIDE SEQUENCE</scope>
</reference>
<protein>
    <submittedName>
        <fullName evidence="1">Uncharacterized protein</fullName>
    </submittedName>
</protein>
<evidence type="ECO:0000313" key="1">
    <source>
        <dbReference type="EMBL" id="AFK35073.1"/>
    </source>
</evidence>
<accession>I3S481</accession>
<proteinExistence type="evidence at transcript level"/>